<reference evidence="4" key="1">
    <citation type="journal article" date="2019" name="Int. J. Syst. Evol. Microbiol.">
        <title>The Global Catalogue of Microorganisms (GCM) 10K type strain sequencing project: providing services to taxonomists for standard genome sequencing and annotation.</title>
        <authorList>
            <consortium name="The Broad Institute Genomics Platform"/>
            <consortium name="The Broad Institute Genome Sequencing Center for Infectious Disease"/>
            <person name="Wu L."/>
            <person name="Ma J."/>
        </authorList>
    </citation>
    <scope>NUCLEOTIDE SEQUENCE [LARGE SCALE GENOMIC DNA]</scope>
    <source>
        <strain evidence="4">JCM 17555</strain>
    </source>
</reference>
<dbReference type="RefSeq" id="WP_344804121.1">
    <property type="nucleotide sequence ID" value="NZ_BAABBO010000005.1"/>
</dbReference>
<comment type="caution">
    <text evidence="3">The sequence shown here is derived from an EMBL/GenBank/DDBJ whole genome shotgun (WGS) entry which is preliminary data.</text>
</comment>
<dbReference type="InterPro" id="IPR019494">
    <property type="entry name" value="FIST_C"/>
</dbReference>
<dbReference type="SMART" id="SM00897">
    <property type="entry name" value="FIST"/>
    <property type="match status" value="1"/>
</dbReference>
<name>A0ABP7NUC5_9GAMM</name>
<feature type="domain" description="FIST C-domain" evidence="2">
    <location>
        <begin position="243"/>
        <end position="385"/>
    </location>
</feature>
<evidence type="ECO:0000259" key="2">
    <source>
        <dbReference type="SMART" id="SM01204"/>
    </source>
</evidence>
<dbReference type="Pfam" id="PF10442">
    <property type="entry name" value="FIST_C"/>
    <property type="match status" value="1"/>
</dbReference>
<protein>
    <submittedName>
        <fullName evidence="3">FIST N-terminal domain-containing protein</fullName>
    </submittedName>
</protein>
<accession>A0ABP7NUC5</accession>
<organism evidence="3 4">
    <name type="scientific">Allohahella marinimesophila</name>
    <dbReference type="NCBI Taxonomy" id="1054972"/>
    <lineage>
        <taxon>Bacteria</taxon>
        <taxon>Pseudomonadati</taxon>
        <taxon>Pseudomonadota</taxon>
        <taxon>Gammaproteobacteria</taxon>
        <taxon>Oceanospirillales</taxon>
        <taxon>Hahellaceae</taxon>
        <taxon>Allohahella</taxon>
    </lineage>
</organism>
<dbReference type="PANTHER" id="PTHR40252">
    <property type="entry name" value="BLR0328 PROTEIN"/>
    <property type="match status" value="1"/>
</dbReference>
<dbReference type="EMBL" id="BAABBO010000005">
    <property type="protein sequence ID" value="GAA3953996.1"/>
    <property type="molecule type" value="Genomic_DNA"/>
</dbReference>
<gene>
    <name evidence="3" type="ORF">GCM10022278_10960</name>
</gene>
<dbReference type="InterPro" id="IPR013702">
    <property type="entry name" value="FIST_domain_N"/>
</dbReference>
<feature type="domain" description="FIST" evidence="1">
    <location>
        <begin position="42"/>
        <end position="242"/>
    </location>
</feature>
<dbReference type="Pfam" id="PF08495">
    <property type="entry name" value="FIST"/>
    <property type="match status" value="1"/>
</dbReference>
<evidence type="ECO:0000313" key="3">
    <source>
        <dbReference type="EMBL" id="GAA3953996.1"/>
    </source>
</evidence>
<dbReference type="PANTHER" id="PTHR40252:SF2">
    <property type="entry name" value="BLR0328 PROTEIN"/>
    <property type="match status" value="1"/>
</dbReference>
<keyword evidence="4" id="KW-1185">Reference proteome</keyword>
<evidence type="ECO:0000313" key="4">
    <source>
        <dbReference type="Proteomes" id="UP001501337"/>
    </source>
</evidence>
<dbReference type="SMART" id="SM01204">
    <property type="entry name" value="FIST_C"/>
    <property type="match status" value="1"/>
</dbReference>
<evidence type="ECO:0000259" key="1">
    <source>
        <dbReference type="SMART" id="SM00897"/>
    </source>
</evidence>
<dbReference type="Proteomes" id="UP001501337">
    <property type="component" value="Unassembled WGS sequence"/>
</dbReference>
<proteinExistence type="predicted"/>
<sequence length="411" mass="43754">MKVSSYRFANAKWHPELPEPQPSAVEVSTQADGSFRADTLCQHLVLCFGGFRYVQESGGLALLRRHFPTAHLVGCSTAGEISGARVYDRGVTLVSMEFEATGVACEIMALHGENTGEVESRTLIDALYKRASDDNPLRHIIVLSDAQHVSGAALVDGIEAALDGQLNRVSITGGLAGDNARFGRSDVWFNQPPETAQMCAIGLYGNTLQVGIGLEGGWMALGASRKVTKASGNTLYELDDRQALDIYRDYLGDYFSGLPKSGLLFPLLIKPADRAPVIRALVAVDGEDASMTYAGDIAEGSEARLMTAGLEGLLGAASIAAATARDSAGPLEDCIGDTFALAVSCYARRAALGQRTDEELEAVASSLPNQCTVAGFYSYGEIGRDPRHDLDDKGTGLHNQTMAITFLVERA</sequence>